<reference evidence="2" key="1">
    <citation type="journal article" date="2021" name="Antonie Van Leeuwenhoek">
        <title>Draft genome and description of Waterburya agarophytonicola gen. nov. sp. nov. (Pleurocapsales, Cyanobacteria): a seaweed symbiont.</title>
        <authorList>
            <person name="Bonthond G."/>
            <person name="Shalygin S."/>
            <person name="Bayer T."/>
            <person name="Weinberger F."/>
        </authorList>
    </citation>
    <scope>NUCLEOTIDE SEQUENCE</scope>
    <source>
        <strain evidence="2">KI4</strain>
    </source>
</reference>
<dbReference type="InterPro" id="IPR027417">
    <property type="entry name" value="P-loop_NTPase"/>
</dbReference>
<protein>
    <submittedName>
        <fullName evidence="2">AAA family ATPase</fullName>
    </submittedName>
</protein>
<evidence type="ECO:0000313" key="3">
    <source>
        <dbReference type="Proteomes" id="UP000729733"/>
    </source>
</evidence>
<dbReference type="CDD" id="cd02042">
    <property type="entry name" value="ParAB_family"/>
    <property type="match status" value="1"/>
</dbReference>
<feature type="domain" description="CobQ/CobB/MinD/ParA nucleotide binding" evidence="1">
    <location>
        <begin position="4"/>
        <end position="194"/>
    </location>
</feature>
<organism evidence="2 3">
    <name type="scientific">Waterburya agarophytonicola KI4</name>
    <dbReference type="NCBI Taxonomy" id="2874699"/>
    <lineage>
        <taxon>Bacteria</taxon>
        <taxon>Bacillati</taxon>
        <taxon>Cyanobacteriota</taxon>
        <taxon>Cyanophyceae</taxon>
        <taxon>Pleurocapsales</taxon>
        <taxon>Hyellaceae</taxon>
        <taxon>Waterburya</taxon>
        <taxon>Waterburya agarophytonicola</taxon>
    </lineage>
</organism>
<dbReference type="Pfam" id="PF01656">
    <property type="entry name" value="CbiA"/>
    <property type="match status" value="1"/>
</dbReference>
<dbReference type="AlphaFoldDB" id="A0A964BTN4"/>
<gene>
    <name evidence="2" type="ORF">I4641_21110</name>
</gene>
<comment type="caution">
    <text evidence="2">The sequence shown here is derived from an EMBL/GenBank/DDBJ whole genome shotgun (WGS) entry which is preliminary data.</text>
</comment>
<dbReference type="EMBL" id="JADWDC010000085">
    <property type="protein sequence ID" value="MCC0179463.1"/>
    <property type="molecule type" value="Genomic_DNA"/>
</dbReference>
<dbReference type="RefSeq" id="WP_229642565.1">
    <property type="nucleotide sequence ID" value="NZ_JADWDC010000085.1"/>
</dbReference>
<dbReference type="InterPro" id="IPR050678">
    <property type="entry name" value="DNA_Partitioning_ATPase"/>
</dbReference>
<proteinExistence type="predicted"/>
<keyword evidence="3" id="KW-1185">Reference proteome</keyword>
<dbReference type="PIRSF" id="PIRSF009320">
    <property type="entry name" value="Nuc_binding_HP_1000"/>
    <property type="match status" value="1"/>
</dbReference>
<dbReference type="PANTHER" id="PTHR13696:SF96">
    <property type="entry name" value="COBQ_COBB_MIND_PARA NUCLEOTIDE BINDING DOMAIN-CONTAINING PROTEIN"/>
    <property type="match status" value="1"/>
</dbReference>
<evidence type="ECO:0000313" key="2">
    <source>
        <dbReference type="EMBL" id="MCC0179463.1"/>
    </source>
</evidence>
<dbReference type="InterPro" id="IPR002586">
    <property type="entry name" value="CobQ/CobB/MinD/ParA_Nub-bd_dom"/>
</dbReference>
<dbReference type="SUPFAM" id="SSF52540">
    <property type="entry name" value="P-loop containing nucleoside triphosphate hydrolases"/>
    <property type="match status" value="1"/>
</dbReference>
<accession>A0A964BTN4</accession>
<sequence>MILVIGAEKGGTGKTTLSTNLAAVLASKGKDILLVDTDTQGSASKWAAMRDSIESDQGEFARVASVQKFGSEIRKDILDLSQRYEHILVDAGGRDSVELRSALSVCDRIYIPLQAAQFDIWTLSVMDKLIADASIFNQNLEARVVINRASTNPKVSETAEALELEEELSNLSFSSVVVRERGSFRKAAKRGLSVCEFTSKDADPKAEQEITDLYQEIFGNGE</sequence>
<dbReference type="Gene3D" id="3.40.50.300">
    <property type="entry name" value="P-loop containing nucleotide triphosphate hydrolases"/>
    <property type="match status" value="1"/>
</dbReference>
<dbReference type="Proteomes" id="UP000729733">
    <property type="component" value="Unassembled WGS sequence"/>
</dbReference>
<name>A0A964BTN4_9CYAN</name>
<dbReference type="PANTHER" id="PTHR13696">
    <property type="entry name" value="P-LOOP CONTAINING NUCLEOSIDE TRIPHOSPHATE HYDROLASE"/>
    <property type="match status" value="1"/>
</dbReference>
<evidence type="ECO:0000259" key="1">
    <source>
        <dbReference type="Pfam" id="PF01656"/>
    </source>
</evidence>